<dbReference type="Pfam" id="PF11799">
    <property type="entry name" value="IMS_C"/>
    <property type="match status" value="1"/>
</dbReference>
<proteinExistence type="predicted"/>
<dbReference type="InterPro" id="IPR017961">
    <property type="entry name" value="DNA_pol_Y-fam_little_finger"/>
</dbReference>
<reference evidence="2 3" key="1">
    <citation type="submission" date="2024-09" db="EMBL/GenBank/DDBJ databases">
        <authorList>
            <person name="Lee S.D."/>
        </authorList>
    </citation>
    <scope>NUCLEOTIDE SEQUENCE [LARGE SCALE GENOMIC DNA]</scope>
    <source>
        <strain evidence="2 3">N1-3</strain>
    </source>
</reference>
<sequence>MSSSWPENDHWPGGLLRVCAVLALVHGLGADLRDSAIFARTVAVEIRHADRSTTRTRTPPEITDHTPALTKAALAALDAFALQRARVRAVAVTMELGDRAAAHQLTLDPANERDCRIEVAVDRARRRFGPTTIGPAALCRAA</sequence>
<evidence type="ECO:0000313" key="3">
    <source>
        <dbReference type="Proteomes" id="UP001592530"/>
    </source>
</evidence>
<dbReference type="Proteomes" id="UP001592530">
    <property type="component" value="Unassembled WGS sequence"/>
</dbReference>
<dbReference type="SUPFAM" id="SSF100879">
    <property type="entry name" value="Lesion bypass DNA polymerase (Y-family), little finger domain"/>
    <property type="match status" value="1"/>
</dbReference>
<gene>
    <name evidence="2" type="ORF">ACEZDB_12055</name>
</gene>
<dbReference type="InterPro" id="IPR036775">
    <property type="entry name" value="DNA_pol_Y-fam_lit_finger_sf"/>
</dbReference>
<dbReference type="RefSeq" id="WP_380551850.1">
    <property type="nucleotide sequence ID" value="NZ_JBHEZY010000004.1"/>
</dbReference>
<feature type="domain" description="DNA polymerase Y-family little finger" evidence="1">
    <location>
        <begin position="21"/>
        <end position="107"/>
    </location>
</feature>
<evidence type="ECO:0000313" key="2">
    <source>
        <dbReference type="EMBL" id="MFC1431378.1"/>
    </source>
</evidence>
<name>A0ABV6WZ99_9ACTN</name>
<protein>
    <recommendedName>
        <fullName evidence="1">DNA polymerase Y-family little finger domain-containing protein</fullName>
    </recommendedName>
</protein>
<comment type="caution">
    <text evidence="2">The sequence shown here is derived from an EMBL/GenBank/DDBJ whole genome shotgun (WGS) entry which is preliminary data.</text>
</comment>
<dbReference type="Gene3D" id="3.30.1490.100">
    <property type="entry name" value="DNA polymerase, Y-family, little finger domain"/>
    <property type="match status" value="1"/>
</dbReference>
<dbReference type="EMBL" id="JBHEZY010000004">
    <property type="protein sequence ID" value="MFC1431378.1"/>
    <property type="molecule type" value="Genomic_DNA"/>
</dbReference>
<organism evidence="2 3">
    <name type="scientific">Streptacidiphilus alkalitolerans</name>
    <dbReference type="NCBI Taxonomy" id="3342712"/>
    <lineage>
        <taxon>Bacteria</taxon>
        <taxon>Bacillati</taxon>
        <taxon>Actinomycetota</taxon>
        <taxon>Actinomycetes</taxon>
        <taxon>Kitasatosporales</taxon>
        <taxon>Streptomycetaceae</taxon>
        <taxon>Streptacidiphilus</taxon>
    </lineage>
</organism>
<accession>A0ABV6WZ99</accession>
<evidence type="ECO:0000259" key="1">
    <source>
        <dbReference type="Pfam" id="PF11799"/>
    </source>
</evidence>